<dbReference type="AlphaFoldDB" id="A0A2G9TB47"/>
<dbReference type="Proteomes" id="UP000230423">
    <property type="component" value="Unassembled WGS sequence"/>
</dbReference>
<feature type="non-terminal residue" evidence="2">
    <location>
        <position position="1"/>
    </location>
</feature>
<dbReference type="SUPFAM" id="SSF46966">
    <property type="entry name" value="Spectrin repeat"/>
    <property type="match status" value="1"/>
</dbReference>
<organism evidence="2 3">
    <name type="scientific">Teladorsagia circumcincta</name>
    <name type="common">Brown stomach worm</name>
    <name type="synonym">Ostertagia circumcincta</name>
    <dbReference type="NCBI Taxonomy" id="45464"/>
    <lineage>
        <taxon>Eukaryota</taxon>
        <taxon>Metazoa</taxon>
        <taxon>Ecdysozoa</taxon>
        <taxon>Nematoda</taxon>
        <taxon>Chromadorea</taxon>
        <taxon>Rhabditida</taxon>
        <taxon>Rhabditina</taxon>
        <taxon>Rhabditomorpha</taxon>
        <taxon>Strongyloidea</taxon>
        <taxon>Trichostrongylidae</taxon>
        <taxon>Teladorsagia</taxon>
    </lineage>
</organism>
<evidence type="ECO:0000256" key="1">
    <source>
        <dbReference type="SAM" id="Coils"/>
    </source>
</evidence>
<proteinExistence type="predicted"/>
<evidence type="ECO:0008006" key="4">
    <source>
        <dbReference type="Google" id="ProtNLM"/>
    </source>
</evidence>
<keyword evidence="1" id="KW-0175">Coiled coil</keyword>
<gene>
    <name evidence="2" type="ORF">TELCIR_23417</name>
</gene>
<feature type="coiled-coil region" evidence="1">
    <location>
        <begin position="78"/>
        <end position="220"/>
    </location>
</feature>
<name>A0A2G9TB47_TELCI</name>
<feature type="non-terminal residue" evidence="2">
    <location>
        <position position="221"/>
    </location>
</feature>
<evidence type="ECO:0000313" key="3">
    <source>
        <dbReference type="Proteomes" id="UP000230423"/>
    </source>
</evidence>
<dbReference type="Gene3D" id="1.20.58.60">
    <property type="match status" value="1"/>
</dbReference>
<evidence type="ECO:0000313" key="2">
    <source>
        <dbReference type="EMBL" id="PIO55197.1"/>
    </source>
</evidence>
<sequence length="221" mass="24595">VDLAGKFNRLTEEARQVVDAERQALSSGAAELTSVERVAARLAEINGFWNRSQRELSVCAEELKKTVPQSKADIDQTMVQLNEDFASLNAQLQQLEAALSAKKEDMEKLSEKSSRVKNEANAIYMELSDLDPVARSIAELHAQQDQVKSIEEQLVASEDKLQSVLAEWDKGVAAGVISQPQMENNQALAEDVTKLIEKARKKLAQREKKIEQAIREVEAVH</sequence>
<dbReference type="OrthoDB" id="5851853at2759"/>
<accession>A0A2G9TB47</accession>
<keyword evidence="3" id="KW-1185">Reference proteome</keyword>
<protein>
    <recommendedName>
        <fullName evidence="4">Spectrin repeat-containing domain protein</fullName>
    </recommendedName>
</protein>
<reference evidence="2 3" key="1">
    <citation type="submission" date="2015-09" db="EMBL/GenBank/DDBJ databases">
        <title>Draft genome of the parasitic nematode Teladorsagia circumcincta isolate WARC Sus (inbred).</title>
        <authorList>
            <person name="Mitreva M."/>
        </authorList>
    </citation>
    <scope>NUCLEOTIDE SEQUENCE [LARGE SCALE GENOMIC DNA]</scope>
    <source>
        <strain evidence="2 3">S</strain>
    </source>
</reference>
<dbReference type="EMBL" id="KZ388069">
    <property type="protein sequence ID" value="PIO55197.1"/>
    <property type="molecule type" value="Genomic_DNA"/>
</dbReference>